<dbReference type="Pfam" id="PF00069">
    <property type="entry name" value="Pkinase"/>
    <property type="match status" value="1"/>
</dbReference>
<gene>
    <name evidence="10" type="ORF">GCM10011396_01550</name>
</gene>
<dbReference type="PANTHER" id="PTHR43289:SF6">
    <property type="entry name" value="SERINE_THREONINE-PROTEIN KINASE NEKL-3"/>
    <property type="match status" value="1"/>
</dbReference>
<dbReference type="Gene3D" id="1.10.510.10">
    <property type="entry name" value="Transferase(Phosphotransferase) domain 1"/>
    <property type="match status" value="1"/>
</dbReference>
<evidence type="ECO:0000256" key="7">
    <source>
        <dbReference type="PROSITE-ProRule" id="PRU10141"/>
    </source>
</evidence>
<evidence type="ECO:0000256" key="6">
    <source>
        <dbReference type="ARBA" id="ARBA00022840"/>
    </source>
</evidence>
<dbReference type="EC" id="2.7.11.1" evidence="1"/>
<keyword evidence="4 7" id="KW-0547">Nucleotide-binding</keyword>
<dbReference type="PROSITE" id="PS00108">
    <property type="entry name" value="PROTEIN_KINASE_ST"/>
    <property type="match status" value="1"/>
</dbReference>
<dbReference type="CDD" id="cd14014">
    <property type="entry name" value="STKc_PknB_like"/>
    <property type="match status" value="1"/>
</dbReference>
<evidence type="ECO:0000259" key="9">
    <source>
        <dbReference type="PROSITE" id="PS50011"/>
    </source>
</evidence>
<reference evidence="10" key="1">
    <citation type="journal article" date="2014" name="Int. J. Syst. Evol. Microbiol.">
        <title>Complete genome sequence of Corynebacterium casei LMG S-19264T (=DSM 44701T), isolated from a smear-ripened cheese.</title>
        <authorList>
            <consortium name="US DOE Joint Genome Institute (JGI-PGF)"/>
            <person name="Walter F."/>
            <person name="Albersmeier A."/>
            <person name="Kalinowski J."/>
            <person name="Ruckert C."/>
        </authorList>
    </citation>
    <scope>NUCLEOTIDE SEQUENCE</scope>
    <source>
        <strain evidence="10">CGMCC 1.10998</strain>
    </source>
</reference>
<dbReference type="SUPFAM" id="SSF56112">
    <property type="entry name" value="Protein kinase-like (PK-like)"/>
    <property type="match status" value="1"/>
</dbReference>
<keyword evidence="3" id="KW-0808">Transferase</keyword>
<feature type="domain" description="Protein kinase" evidence="9">
    <location>
        <begin position="23"/>
        <end position="295"/>
    </location>
</feature>
<dbReference type="RefSeq" id="WP_188564096.1">
    <property type="nucleotide sequence ID" value="NZ_BMED01000001.1"/>
</dbReference>
<reference evidence="10" key="2">
    <citation type="submission" date="2020-09" db="EMBL/GenBank/DDBJ databases">
        <authorList>
            <person name="Sun Q."/>
            <person name="Zhou Y."/>
        </authorList>
    </citation>
    <scope>NUCLEOTIDE SEQUENCE</scope>
    <source>
        <strain evidence="10">CGMCC 1.10998</strain>
    </source>
</reference>
<sequence>MQNTTPPTIPTSPGLTKRRVGRFYLTSELGKGSNGAVFLGHDPVIDRDVAIKTLSLTSTPGLAEKKQREQQFINEARAAGRLSHPNIVTIYDASSEGGTTFIAMEFLQGQDLREALASGRRFESLETANIVSKVAGALAYAHENGVIHRDIKPANIFILPNNQPKVVDFGIARAPNRILSDQANPEQTLFNNNILGTPNYMSPEQALGQQVTAATDVYSLGAVMYEMLTQQKPFQGQNIDKLLQQIAHKTPKFPSELSSNIPVALSNIVMKAMQKDPADRYASAAEMGEALDKFLERDKRLKRKRGRPSDSLATDIQEQAPERGTLFWLSCAAVVVAVLAVTANFWLKIVPH</sequence>
<dbReference type="PANTHER" id="PTHR43289">
    <property type="entry name" value="MITOGEN-ACTIVATED PROTEIN KINASE KINASE KINASE 20-RELATED"/>
    <property type="match status" value="1"/>
</dbReference>
<evidence type="ECO:0000256" key="4">
    <source>
        <dbReference type="ARBA" id="ARBA00022741"/>
    </source>
</evidence>
<dbReference type="FunFam" id="1.10.510.10:FF:000021">
    <property type="entry name" value="Serine/threonine protein kinase"/>
    <property type="match status" value="1"/>
</dbReference>
<evidence type="ECO:0000256" key="1">
    <source>
        <dbReference type="ARBA" id="ARBA00012513"/>
    </source>
</evidence>
<dbReference type="InterPro" id="IPR000719">
    <property type="entry name" value="Prot_kinase_dom"/>
</dbReference>
<evidence type="ECO:0000256" key="5">
    <source>
        <dbReference type="ARBA" id="ARBA00022777"/>
    </source>
</evidence>
<proteinExistence type="predicted"/>
<keyword evidence="11" id="KW-1185">Reference proteome</keyword>
<comment type="caution">
    <text evidence="10">The sequence shown here is derived from an EMBL/GenBank/DDBJ whole genome shotgun (WGS) entry which is preliminary data.</text>
</comment>
<keyword evidence="2" id="KW-0723">Serine/threonine-protein kinase</keyword>
<dbReference type="GO" id="GO:0004674">
    <property type="term" value="F:protein serine/threonine kinase activity"/>
    <property type="evidence" value="ECO:0007669"/>
    <property type="project" value="UniProtKB-KW"/>
</dbReference>
<evidence type="ECO:0000256" key="2">
    <source>
        <dbReference type="ARBA" id="ARBA00022527"/>
    </source>
</evidence>
<dbReference type="InterPro" id="IPR017441">
    <property type="entry name" value="Protein_kinase_ATP_BS"/>
</dbReference>
<keyword evidence="5" id="KW-0418">Kinase</keyword>
<feature type="binding site" evidence="7">
    <location>
        <position position="52"/>
    </location>
    <ligand>
        <name>ATP</name>
        <dbReference type="ChEBI" id="CHEBI:30616"/>
    </ligand>
</feature>
<evidence type="ECO:0000256" key="3">
    <source>
        <dbReference type="ARBA" id="ARBA00022679"/>
    </source>
</evidence>
<dbReference type="InterPro" id="IPR008271">
    <property type="entry name" value="Ser/Thr_kinase_AS"/>
</dbReference>
<dbReference type="PROSITE" id="PS00107">
    <property type="entry name" value="PROTEIN_KINASE_ATP"/>
    <property type="match status" value="1"/>
</dbReference>
<keyword evidence="8" id="KW-1133">Transmembrane helix</keyword>
<dbReference type="GO" id="GO:0005524">
    <property type="term" value="F:ATP binding"/>
    <property type="evidence" value="ECO:0007669"/>
    <property type="project" value="UniProtKB-UniRule"/>
</dbReference>
<keyword evidence="8" id="KW-0812">Transmembrane</keyword>
<organism evidence="10 11">
    <name type="scientific">Undibacterium terreum</name>
    <dbReference type="NCBI Taxonomy" id="1224302"/>
    <lineage>
        <taxon>Bacteria</taxon>
        <taxon>Pseudomonadati</taxon>
        <taxon>Pseudomonadota</taxon>
        <taxon>Betaproteobacteria</taxon>
        <taxon>Burkholderiales</taxon>
        <taxon>Oxalobacteraceae</taxon>
        <taxon>Undibacterium</taxon>
    </lineage>
</organism>
<evidence type="ECO:0000313" key="11">
    <source>
        <dbReference type="Proteomes" id="UP000637423"/>
    </source>
</evidence>
<dbReference type="SMART" id="SM00220">
    <property type="entry name" value="S_TKc"/>
    <property type="match status" value="1"/>
</dbReference>
<dbReference type="Gene3D" id="3.30.200.20">
    <property type="entry name" value="Phosphorylase Kinase, domain 1"/>
    <property type="match status" value="1"/>
</dbReference>
<dbReference type="PROSITE" id="PS50011">
    <property type="entry name" value="PROTEIN_KINASE_DOM"/>
    <property type="match status" value="1"/>
</dbReference>
<dbReference type="Proteomes" id="UP000637423">
    <property type="component" value="Unassembled WGS sequence"/>
</dbReference>
<protein>
    <recommendedName>
        <fullName evidence="1">non-specific serine/threonine protein kinase</fullName>
        <ecNumber evidence="1">2.7.11.1</ecNumber>
    </recommendedName>
</protein>
<keyword evidence="8" id="KW-0472">Membrane</keyword>
<evidence type="ECO:0000256" key="8">
    <source>
        <dbReference type="SAM" id="Phobius"/>
    </source>
</evidence>
<name>A0A916U4C7_9BURK</name>
<evidence type="ECO:0000313" key="10">
    <source>
        <dbReference type="EMBL" id="GGC58383.1"/>
    </source>
</evidence>
<dbReference type="AlphaFoldDB" id="A0A916U4C7"/>
<keyword evidence="6 7" id="KW-0067">ATP-binding</keyword>
<feature type="transmembrane region" description="Helical" evidence="8">
    <location>
        <begin position="326"/>
        <end position="347"/>
    </location>
</feature>
<dbReference type="EMBL" id="BMED01000001">
    <property type="protein sequence ID" value="GGC58383.1"/>
    <property type="molecule type" value="Genomic_DNA"/>
</dbReference>
<accession>A0A916U4C7</accession>
<dbReference type="InterPro" id="IPR011009">
    <property type="entry name" value="Kinase-like_dom_sf"/>
</dbReference>